<feature type="domain" description="Large ribosomal subunit protein uL6 alpha-beta" evidence="6">
    <location>
        <begin position="9"/>
        <end position="81"/>
    </location>
</feature>
<evidence type="ECO:0000313" key="7">
    <source>
        <dbReference type="EMBL" id="PWR71051.1"/>
    </source>
</evidence>
<evidence type="ECO:0000256" key="2">
    <source>
        <dbReference type="ARBA" id="ARBA00022884"/>
    </source>
</evidence>
<keyword evidence="3 5" id="KW-0689">Ribosomal protein</keyword>
<evidence type="ECO:0000256" key="4">
    <source>
        <dbReference type="ARBA" id="ARBA00023274"/>
    </source>
</evidence>
<dbReference type="AlphaFoldDB" id="A0A2V2N6B3"/>
<dbReference type="GO" id="GO:0019843">
    <property type="term" value="F:rRNA binding"/>
    <property type="evidence" value="ECO:0007669"/>
    <property type="project" value="UniProtKB-UniRule"/>
</dbReference>
<dbReference type="InterPro" id="IPR019907">
    <property type="entry name" value="Ribosomal_uL6_arc"/>
</dbReference>
<keyword evidence="4 5" id="KW-0687">Ribonucleoprotein</keyword>
<organism evidence="7 8">
    <name type="scientific">Methanospirillum lacunae</name>
    <dbReference type="NCBI Taxonomy" id="668570"/>
    <lineage>
        <taxon>Archaea</taxon>
        <taxon>Methanobacteriati</taxon>
        <taxon>Methanobacteriota</taxon>
        <taxon>Stenosarchaea group</taxon>
        <taxon>Methanomicrobia</taxon>
        <taxon>Methanomicrobiales</taxon>
        <taxon>Methanospirillaceae</taxon>
        <taxon>Methanospirillum</taxon>
    </lineage>
</organism>
<dbReference type="NCBIfam" id="NF004037">
    <property type="entry name" value="PRK05518.1"/>
    <property type="match status" value="1"/>
</dbReference>
<dbReference type="PANTHER" id="PTHR11655">
    <property type="entry name" value="60S/50S RIBOSOMAL PROTEIN L6/L9"/>
    <property type="match status" value="1"/>
</dbReference>
<keyword evidence="1 5" id="KW-0699">rRNA-binding</keyword>
<reference evidence="7 8" key="1">
    <citation type="submission" date="2018-05" db="EMBL/GenBank/DDBJ databases">
        <title>Draft genome of Methanospirillum lacunae Ki8-1.</title>
        <authorList>
            <person name="Dueholm M.S."/>
            <person name="Nielsen P.H."/>
            <person name="Bakmann L.F."/>
            <person name="Otzen D.E."/>
        </authorList>
    </citation>
    <scope>NUCLEOTIDE SEQUENCE [LARGE SCALE GENOMIC DNA]</scope>
    <source>
        <strain evidence="7 8">Ki8-1</strain>
    </source>
</reference>
<evidence type="ECO:0000256" key="1">
    <source>
        <dbReference type="ARBA" id="ARBA00022730"/>
    </source>
</evidence>
<dbReference type="PIRSF" id="PIRSF002162">
    <property type="entry name" value="Ribosomal_L6"/>
    <property type="match status" value="1"/>
</dbReference>
<evidence type="ECO:0000256" key="5">
    <source>
        <dbReference type="HAMAP-Rule" id="MF_01365"/>
    </source>
</evidence>
<comment type="similarity">
    <text evidence="5">Belongs to the universal ribosomal protein uL6 family.</text>
</comment>
<evidence type="ECO:0000256" key="3">
    <source>
        <dbReference type="ARBA" id="ARBA00022980"/>
    </source>
</evidence>
<dbReference type="OrthoDB" id="7144at2157"/>
<keyword evidence="8" id="KW-1185">Reference proteome</keyword>
<sequence>MSAQRTVSIPEGVTVTMVDSVLKVKGPKGELQRDMWHPAINIVIEDGHAVFTTESAKKQVVAMVGTLASHCKNMCTGVTSGYQYSLKVVYSHFPIQLKMQGEKLEIFNFLGEKYPRYARVLPGTSVKLGTDEVTVTGIDKELVGSTASNIEKATRIRDRDPRVFQDGIYIVARGEQ</sequence>
<dbReference type="GO" id="GO:0002181">
    <property type="term" value="P:cytoplasmic translation"/>
    <property type="evidence" value="ECO:0007669"/>
    <property type="project" value="TreeGrafter"/>
</dbReference>
<dbReference type="GO" id="GO:0022625">
    <property type="term" value="C:cytosolic large ribosomal subunit"/>
    <property type="evidence" value="ECO:0007669"/>
    <property type="project" value="UniProtKB-UniRule"/>
</dbReference>
<dbReference type="GO" id="GO:0003735">
    <property type="term" value="F:structural constituent of ribosome"/>
    <property type="evidence" value="ECO:0007669"/>
    <property type="project" value="UniProtKB-UniRule"/>
</dbReference>
<dbReference type="GeneID" id="97547379"/>
<name>A0A2V2N6B3_9EURY</name>
<gene>
    <name evidence="7" type="primary">rpl6p</name>
    <name evidence="5" type="synonym">rpl6</name>
    <name evidence="7" type="ORF">DK846_13620</name>
</gene>
<dbReference type="PANTHER" id="PTHR11655:SF16">
    <property type="entry name" value="60S RIBOSOMAL PROTEIN L9"/>
    <property type="match status" value="1"/>
</dbReference>
<evidence type="ECO:0000313" key="8">
    <source>
        <dbReference type="Proteomes" id="UP000245657"/>
    </source>
</evidence>
<dbReference type="Proteomes" id="UP000245657">
    <property type="component" value="Unassembled WGS sequence"/>
</dbReference>
<comment type="function">
    <text evidence="5">This protein binds to the 23S rRNA, and is important in its secondary structure. It is located near the subunit interface in the base of the L7/L12 stalk, and near the tRNA binding site of the peptidyltransferase center.</text>
</comment>
<dbReference type="FunFam" id="3.90.930.12:FF:000008">
    <property type="entry name" value="50S ribosomal protein L6"/>
    <property type="match status" value="1"/>
</dbReference>
<feature type="domain" description="Large ribosomal subunit protein uL6 alpha-beta" evidence="6">
    <location>
        <begin position="93"/>
        <end position="167"/>
    </location>
</feature>
<dbReference type="HAMAP" id="MF_01365_A">
    <property type="entry name" value="Ribosomal_uL6_A"/>
    <property type="match status" value="1"/>
</dbReference>
<dbReference type="InterPro" id="IPR036789">
    <property type="entry name" value="Ribosomal_uL6-like_a/b-dom_sf"/>
</dbReference>
<proteinExistence type="inferred from homology"/>
<dbReference type="Pfam" id="PF00347">
    <property type="entry name" value="Ribosomal_L6"/>
    <property type="match status" value="2"/>
</dbReference>
<accession>A0A2V2N6B3</accession>
<dbReference type="InterPro" id="IPR020040">
    <property type="entry name" value="Ribosomal_uL6_a/b-dom"/>
</dbReference>
<keyword evidence="2 5" id="KW-0694">RNA-binding</keyword>
<dbReference type="NCBIfam" id="TIGR03653">
    <property type="entry name" value="uL6_arch"/>
    <property type="match status" value="1"/>
</dbReference>
<protein>
    <recommendedName>
        <fullName evidence="5">Large ribosomal subunit protein uL6</fullName>
    </recommendedName>
</protein>
<comment type="subunit">
    <text evidence="5">Part of the 50S ribosomal subunit.</text>
</comment>
<dbReference type="EMBL" id="QGMY01000009">
    <property type="protein sequence ID" value="PWR71051.1"/>
    <property type="molecule type" value="Genomic_DNA"/>
</dbReference>
<evidence type="ECO:0000259" key="6">
    <source>
        <dbReference type="Pfam" id="PF00347"/>
    </source>
</evidence>
<comment type="caution">
    <text evidence="7">The sequence shown here is derived from an EMBL/GenBank/DDBJ whole genome shotgun (WGS) entry which is preliminary data.</text>
</comment>
<dbReference type="InterPro" id="IPR000702">
    <property type="entry name" value="Ribosomal_uL6-like"/>
</dbReference>
<dbReference type="Gene3D" id="3.90.930.12">
    <property type="entry name" value="Ribosomal protein L6, alpha-beta domain"/>
    <property type="match status" value="2"/>
</dbReference>
<dbReference type="RefSeq" id="WP_109969544.1">
    <property type="nucleotide sequence ID" value="NZ_CP176093.1"/>
</dbReference>
<dbReference type="SUPFAM" id="SSF56053">
    <property type="entry name" value="Ribosomal protein L6"/>
    <property type="match status" value="2"/>
</dbReference>